<evidence type="ECO:0000313" key="7">
    <source>
        <dbReference type="EMBL" id="RAI28495.1"/>
    </source>
</evidence>
<reference evidence="7 8" key="1">
    <citation type="submission" date="2017-07" db="EMBL/GenBank/DDBJ databases">
        <title>Draft Genome Sequences of Select Purple Nonsulfur Bacteria.</title>
        <authorList>
            <person name="Lasarre B."/>
            <person name="Mckinlay J.B."/>
        </authorList>
    </citation>
    <scope>NUCLEOTIDE SEQUENCE [LARGE SCALE GENOMIC DNA]</scope>
    <source>
        <strain evidence="7 8">DSM 11290</strain>
    </source>
</reference>
<feature type="transmembrane region" description="Helical" evidence="6">
    <location>
        <begin position="116"/>
        <end position="138"/>
    </location>
</feature>
<keyword evidence="5 6" id="KW-0472">Membrane</keyword>
<evidence type="ECO:0000313" key="8">
    <source>
        <dbReference type="Proteomes" id="UP000249299"/>
    </source>
</evidence>
<sequence length="213" mass="22455">MFFLPDPAALAAFSLATVVLALTPGPDMTFFLGKAIVAGRRTGFVAFGGAITGILVHTLFVAVGLSALLAASATAFTALKVVGAAYLLWLAVDAIRHGSGFDPALADGKRQSLRRVFLSGLGINILNPKIILFFVTFLPQFVSAGDPQAAAKLVFLGAWFIVVASVIILPMITFADLIAARLRRSPRILRAIDWLFAGVMAGFAVRLALARAN</sequence>
<dbReference type="InterPro" id="IPR001123">
    <property type="entry name" value="LeuE-type"/>
</dbReference>
<feature type="transmembrane region" description="Helical" evidence="6">
    <location>
        <begin position="158"/>
        <end position="179"/>
    </location>
</feature>
<dbReference type="PIRSF" id="PIRSF006324">
    <property type="entry name" value="LeuE"/>
    <property type="match status" value="1"/>
</dbReference>
<dbReference type="GO" id="GO:0015171">
    <property type="term" value="F:amino acid transmembrane transporter activity"/>
    <property type="evidence" value="ECO:0007669"/>
    <property type="project" value="TreeGrafter"/>
</dbReference>
<dbReference type="GO" id="GO:0005886">
    <property type="term" value="C:plasma membrane"/>
    <property type="evidence" value="ECO:0007669"/>
    <property type="project" value="UniProtKB-SubCell"/>
</dbReference>
<evidence type="ECO:0000256" key="2">
    <source>
        <dbReference type="ARBA" id="ARBA00022475"/>
    </source>
</evidence>
<feature type="transmembrane region" description="Helical" evidence="6">
    <location>
        <begin position="191"/>
        <end position="209"/>
    </location>
</feature>
<comment type="caution">
    <text evidence="7">The sequence shown here is derived from an EMBL/GenBank/DDBJ whole genome shotgun (WGS) entry which is preliminary data.</text>
</comment>
<accession>A0A327JSA0</accession>
<evidence type="ECO:0000256" key="4">
    <source>
        <dbReference type="ARBA" id="ARBA00022989"/>
    </source>
</evidence>
<feature type="transmembrane region" description="Helical" evidence="6">
    <location>
        <begin position="75"/>
        <end position="95"/>
    </location>
</feature>
<dbReference type="RefSeq" id="WP_111433490.1">
    <property type="nucleotide sequence ID" value="NZ_JACIGG010000010.1"/>
</dbReference>
<dbReference type="AlphaFoldDB" id="A0A327JSA0"/>
<feature type="transmembrane region" description="Helical" evidence="6">
    <location>
        <begin position="44"/>
        <end position="69"/>
    </location>
</feature>
<organism evidence="7 8">
    <name type="scientific">Rhodobium orientis</name>
    <dbReference type="NCBI Taxonomy" id="34017"/>
    <lineage>
        <taxon>Bacteria</taxon>
        <taxon>Pseudomonadati</taxon>
        <taxon>Pseudomonadota</taxon>
        <taxon>Alphaproteobacteria</taxon>
        <taxon>Hyphomicrobiales</taxon>
        <taxon>Rhodobiaceae</taxon>
        <taxon>Rhodobium</taxon>
    </lineage>
</organism>
<evidence type="ECO:0000256" key="6">
    <source>
        <dbReference type="SAM" id="Phobius"/>
    </source>
</evidence>
<feature type="transmembrane region" description="Helical" evidence="6">
    <location>
        <begin position="12"/>
        <end position="32"/>
    </location>
</feature>
<name>A0A327JSA0_9HYPH</name>
<keyword evidence="8" id="KW-1185">Reference proteome</keyword>
<dbReference type="EMBL" id="NPEV01000009">
    <property type="protein sequence ID" value="RAI28495.1"/>
    <property type="molecule type" value="Genomic_DNA"/>
</dbReference>
<gene>
    <name evidence="7" type="ORF">CH339_06305</name>
</gene>
<dbReference type="PANTHER" id="PTHR30086:SF20">
    <property type="entry name" value="ARGININE EXPORTER PROTEIN ARGO-RELATED"/>
    <property type="match status" value="1"/>
</dbReference>
<evidence type="ECO:0000256" key="1">
    <source>
        <dbReference type="ARBA" id="ARBA00004651"/>
    </source>
</evidence>
<comment type="subcellular location">
    <subcellularLocation>
        <location evidence="1">Cell membrane</location>
        <topology evidence="1">Multi-pass membrane protein</topology>
    </subcellularLocation>
</comment>
<evidence type="ECO:0000256" key="5">
    <source>
        <dbReference type="ARBA" id="ARBA00023136"/>
    </source>
</evidence>
<dbReference type="PANTHER" id="PTHR30086">
    <property type="entry name" value="ARGININE EXPORTER PROTEIN ARGO"/>
    <property type="match status" value="1"/>
</dbReference>
<proteinExistence type="predicted"/>
<dbReference type="Proteomes" id="UP000249299">
    <property type="component" value="Unassembled WGS sequence"/>
</dbReference>
<keyword evidence="2" id="KW-1003">Cell membrane</keyword>
<evidence type="ECO:0000256" key="3">
    <source>
        <dbReference type="ARBA" id="ARBA00022692"/>
    </source>
</evidence>
<protein>
    <submittedName>
        <fullName evidence="7">Threonine transporter RhtB</fullName>
    </submittedName>
</protein>
<dbReference type="Pfam" id="PF01810">
    <property type="entry name" value="LysE"/>
    <property type="match status" value="1"/>
</dbReference>
<keyword evidence="4 6" id="KW-1133">Transmembrane helix</keyword>
<keyword evidence="3 6" id="KW-0812">Transmembrane</keyword>
<dbReference type="OrthoDB" id="9804822at2"/>